<dbReference type="InterPro" id="IPR050896">
    <property type="entry name" value="Mito_lipid_metab_GTPase"/>
</dbReference>
<keyword evidence="3" id="KW-1185">Reference proteome</keyword>
<name>A0A8H7AHR6_9EURO</name>
<protein>
    <recommendedName>
        <fullName evidence="4">G domain-containing protein</fullName>
    </recommendedName>
</protein>
<dbReference type="OrthoDB" id="1696305at2759"/>
<dbReference type="SUPFAM" id="SSF52540">
    <property type="entry name" value="P-loop containing nucleoside triphosphate hydrolases"/>
    <property type="match status" value="1"/>
</dbReference>
<feature type="compositionally biased region" description="Low complexity" evidence="1">
    <location>
        <begin position="459"/>
        <end position="482"/>
    </location>
</feature>
<dbReference type="GO" id="GO:0005739">
    <property type="term" value="C:mitochondrion"/>
    <property type="evidence" value="ECO:0007669"/>
    <property type="project" value="TreeGrafter"/>
</dbReference>
<dbReference type="InterPro" id="IPR027417">
    <property type="entry name" value="P-loop_NTPase"/>
</dbReference>
<evidence type="ECO:0008006" key="4">
    <source>
        <dbReference type="Google" id="ProtNLM"/>
    </source>
</evidence>
<sequence>MKIAPQGILLFQQEVRRQLVSLDLGPPNKVVNRLVSRTRLLRIQQRNLNIHRSTVLRQAAPASVPQHESTSLDLPAETSFSSWEPFRSPSHAPIDIAQASLGHLPVSCPGCGALTQEVNGDEAGFYTRSRKSVKDYIRLAKGVRAVGEHEVVQAGADQERLLEDDSQRRDRDRDLSPRITGLDLDHGQQDRQAVVEQNVPFCDRCHNLLHQSKGVPIAHPTMESIAETIEESPFRRNHIYHVLDAADFPLSLTPSIFNRLSLARPRSQNRRSQHDFSTKPTISFIITRSDLLAPQKEMVDSLMPYFISVLREALGRKGQDMRLGNVHLVSAKRGWWTKEIKESIYQRGGGNWMVGKFNVGKSNLFEVLFPKGHDEQSPVYSQLQKDAEQDYSHLLSAPPSSLTDTPEHVLLSPNPPSSLHPNPQLPTQPSPSFLLCREQPPPRSAFPSAPPAPTPKVNSSTSQASPVATSPTTSPPNTTAPS</sequence>
<feature type="compositionally biased region" description="Pro residues" evidence="1">
    <location>
        <begin position="439"/>
        <end position="454"/>
    </location>
</feature>
<reference evidence="2" key="1">
    <citation type="submission" date="2020-02" db="EMBL/GenBank/DDBJ databases">
        <authorList>
            <person name="Palmer J.M."/>
        </authorList>
    </citation>
    <scope>NUCLEOTIDE SEQUENCE</scope>
    <source>
        <strain evidence="2">EPUS1.4</strain>
        <tissue evidence="2">Thallus</tissue>
    </source>
</reference>
<dbReference type="AlphaFoldDB" id="A0A8H7AHR6"/>
<feature type="compositionally biased region" description="Basic and acidic residues" evidence="1">
    <location>
        <begin position="163"/>
        <end position="176"/>
    </location>
</feature>
<dbReference type="PANTHER" id="PTHR46434:SF1">
    <property type="entry name" value="GENETIC INTERACTOR OF PROHIBITINS 3, MITOCHONDRIAL"/>
    <property type="match status" value="1"/>
</dbReference>
<dbReference type="Proteomes" id="UP000606974">
    <property type="component" value="Unassembled WGS sequence"/>
</dbReference>
<evidence type="ECO:0000256" key="1">
    <source>
        <dbReference type="SAM" id="MobiDB-lite"/>
    </source>
</evidence>
<dbReference type="EMBL" id="JAACFV010000042">
    <property type="protein sequence ID" value="KAF7509343.1"/>
    <property type="molecule type" value="Genomic_DNA"/>
</dbReference>
<dbReference type="PANTHER" id="PTHR46434">
    <property type="entry name" value="GENETIC INTERACTOR OF PROHIBITINS 3, MITOCHONDRIAL"/>
    <property type="match status" value="1"/>
</dbReference>
<feature type="region of interest" description="Disordered" evidence="1">
    <location>
        <begin position="394"/>
        <end position="482"/>
    </location>
</feature>
<evidence type="ECO:0000313" key="2">
    <source>
        <dbReference type="EMBL" id="KAF7509343.1"/>
    </source>
</evidence>
<feature type="compositionally biased region" description="Pro residues" evidence="1">
    <location>
        <begin position="413"/>
        <end position="429"/>
    </location>
</feature>
<feature type="region of interest" description="Disordered" evidence="1">
    <location>
        <begin position="163"/>
        <end position="187"/>
    </location>
</feature>
<dbReference type="Gene3D" id="3.40.50.300">
    <property type="entry name" value="P-loop containing nucleotide triphosphate hydrolases"/>
    <property type="match status" value="1"/>
</dbReference>
<proteinExistence type="predicted"/>
<organism evidence="2 3">
    <name type="scientific">Endocarpon pusillum</name>
    <dbReference type="NCBI Taxonomy" id="364733"/>
    <lineage>
        <taxon>Eukaryota</taxon>
        <taxon>Fungi</taxon>
        <taxon>Dikarya</taxon>
        <taxon>Ascomycota</taxon>
        <taxon>Pezizomycotina</taxon>
        <taxon>Eurotiomycetes</taxon>
        <taxon>Chaetothyriomycetidae</taxon>
        <taxon>Verrucariales</taxon>
        <taxon>Verrucariaceae</taxon>
        <taxon>Endocarpon</taxon>
    </lineage>
</organism>
<gene>
    <name evidence="2" type="ORF">GJ744_008066</name>
</gene>
<accession>A0A8H7AHR6</accession>
<evidence type="ECO:0000313" key="3">
    <source>
        <dbReference type="Proteomes" id="UP000606974"/>
    </source>
</evidence>
<comment type="caution">
    <text evidence="2">The sequence shown here is derived from an EMBL/GenBank/DDBJ whole genome shotgun (WGS) entry which is preliminary data.</text>
</comment>